<name>A0A1G9ZNN4_9BACL</name>
<reference evidence="2 4" key="2">
    <citation type="submission" date="2016-10" db="EMBL/GenBank/DDBJ databases">
        <authorList>
            <person name="de Groot N.N."/>
        </authorList>
    </citation>
    <scope>NUCLEOTIDE SEQUENCE [LARGE SCALE GENOMIC DNA]</scope>
    <source>
        <strain evidence="2 4">CGMCC 1.10239</strain>
    </source>
</reference>
<dbReference type="AlphaFoldDB" id="A0A1G9ZNN4"/>
<evidence type="ECO:0000313" key="1">
    <source>
        <dbReference type="EMBL" id="KWX78359.1"/>
    </source>
</evidence>
<reference evidence="1 3" key="1">
    <citation type="submission" date="2015-08" db="EMBL/GenBank/DDBJ databases">
        <title>Genome of Paenibacillus jilunlii.</title>
        <authorList>
            <person name="Sant'Anna F.H."/>
            <person name="Ambrosini A."/>
            <person name="Souza R."/>
            <person name="Bach E."/>
            <person name="Fernandes G."/>
            <person name="Balsanelli E."/>
            <person name="Baura V.A."/>
            <person name="Pedrosa F.O."/>
            <person name="Souza E.M."/>
            <person name="Passaglia L."/>
        </authorList>
    </citation>
    <scope>NUCLEOTIDE SEQUENCE [LARGE SCALE GENOMIC DNA]</scope>
    <source>
        <strain evidence="1 3">DSM 23019</strain>
    </source>
</reference>
<accession>A0A1G9ZNN4</accession>
<dbReference type="Proteomes" id="UP000182783">
    <property type="component" value="Unassembled WGS sequence"/>
</dbReference>
<keyword evidence="3" id="KW-1185">Reference proteome</keyword>
<dbReference type="RefSeq" id="WP_062520829.1">
    <property type="nucleotide sequence ID" value="NZ_CP048429.1"/>
</dbReference>
<organism evidence="2 4">
    <name type="scientific">Paenibacillus jilunlii</name>
    <dbReference type="NCBI Taxonomy" id="682956"/>
    <lineage>
        <taxon>Bacteria</taxon>
        <taxon>Bacillati</taxon>
        <taxon>Bacillota</taxon>
        <taxon>Bacilli</taxon>
        <taxon>Bacillales</taxon>
        <taxon>Paenibacillaceae</taxon>
        <taxon>Paenibacillus</taxon>
    </lineage>
</organism>
<dbReference type="EMBL" id="FNGM01000032">
    <property type="protein sequence ID" value="SDN22203.1"/>
    <property type="molecule type" value="Genomic_DNA"/>
</dbReference>
<dbReference type="EMBL" id="LIPY01000095">
    <property type="protein sequence ID" value="KWX78359.1"/>
    <property type="molecule type" value="Genomic_DNA"/>
</dbReference>
<dbReference type="Proteomes" id="UP000070252">
    <property type="component" value="Unassembled WGS sequence"/>
</dbReference>
<proteinExistence type="predicted"/>
<protein>
    <submittedName>
        <fullName evidence="2">Uncharacterized protein</fullName>
    </submittedName>
</protein>
<evidence type="ECO:0000313" key="3">
    <source>
        <dbReference type="Proteomes" id="UP000070252"/>
    </source>
</evidence>
<evidence type="ECO:0000313" key="4">
    <source>
        <dbReference type="Proteomes" id="UP000182783"/>
    </source>
</evidence>
<gene>
    <name evidence="1" type="ORF">AML91_05495</name>
    <name evidence="2" type="ORF">SAMN05216191_13222</name>
</gene>
<evidence type="ECO:0000313" key="2">
    <source>
        <dbReference type="EMBL" id="SDN22203.1"/>
    </source>
</evidence>
<sequence>MENKNWCFKVPGDPDGREKVINTSEVKSVYDLLDLLHRDELQGPQKKQAAGLKDNPQAVLLPFISRMMKKRRHPSA</sequence>
<dbReference type="OrthoDB" id="2653086at2"/>